<dbReference type="GO" id="GO:0005886">
    <property type="term" value="C:plasma membrane"/>
    <property type="evidence" value="ECO:0007669"/>
    <property type="project" value="TreeGrafter"/>
</dbReference>
<keyword evidence="2" id="KW-0808">Transferase</keyword>
<dbReference type="SUPFAM" id="SSF56112">
    <property type="entry name" value="Protein kinase-like (PK-like)"/>
    <property type="match status" value="1"/>
</dbReference>
<dbReference type="Gene3D" id="1.10.510.10">
    <property type="entry name" value="Transferase(Phosphotransferase) domain 1"/>
    <property type="match status" value="1"/>
</dbReference>
<dbReference type="OrthoDB" id="9264096at2759"/>
<dbReference type="InterPro" id="IPR001245">
    <property type="entry name" value="Ser-Thr/Tyr_kinase_cat_dom"/>
</dbReference>
<keyword evidence="3" id="KW-1185">Reference proteome</keyword>
<evidence type="ECO:0000259" key="1">
    <source>
        <dbReference type="PROSITE" id="PS50011"/>
    </source>
</evidence>
<proteinExistence type="predicted"/>
<evidence type="ECO:0000313" key="2">
    <source>
        <dbReference type="EMBL" id="PIK46693.1"/>
    </source>
</evidence>
<dbReference type="PROSITE" id="PS50011">
    <property type="entry name" value="PROTEIN_KINASE_DOM"/>
    <property type="match status" value="1"/>
</dbReference>
<dbReference type="InterPro" id="IPR000719">
    <property type="entry name" value="Prot_kinase_dom"/>
</dbReference>
<keyword evidence="2" id="KW-0418">Kinase</keyword>
<dbReference type="GO" id="GO:0043235">
    <property type="term" value="C:receptor complex"/>
    <property type="evidence" value="ECO:0007669"/>
    <property type="project" value="TreeGrafter"/>
</dbReference>
<dbReference type="GO" id="GO:0007169">
    <property type="term" value="P:cell surface receptor protein tyrosine kinase signaling pathway"/>
    <property type="evidence" value="ECO:0007669"/>
    <property type="project" value="TreeGrafter"/>
</dbReference>
<organism evidence="2 3">
    <name type="scientific">Stichopus japonicus</name>
    <name type="common">Sea cucumber</name>
    <dbReference type="NCBI Taxonomy" id="307972"/>
    <lineage>
        <taxon>Eukaryota</taxon>
        <taxon>Metazoa</taxon>
        <taxon>Echinodermata</taxon>
        <taxon>Eleutherozoa</taxon>
        <taxon>Echinozoa</taxon>
        <taxon>Holothuroidea</taxon>
        <taxon>Aspidochirotacea</taxon>
        <taxon>Aspidochirotida</taxon>
        <taxon>Stichopodidae</taxon>
        <taxon>Apostichopus</taxon>
    </lineage>
</organism>
<sequence length="375" mass="43005">MLITKSIARLSIFTQLEIGSNLYPAMYYVTKHHRVTKPRHDWQLYASCIILEVKVSYDITPSQASVFIAYMDLQELEVNKNKKNKNLEVPEKNVKLISLLPGKGMLRYHKALVMRAAGNLEAVVRTLSGDSTLRMNELQSSEVQHILKLPCDNSIMKLFGWCATVLNYLICEYLSGGTLSDHLTEEFSPHKVHQYGNTKQKRFQVAEKGNADHLPKYALQVARGLKFLTTHRFVSPGLRSKKVLLTASGKCKLYDFVSVENAKEWTELIWNEKYIKQRELLFRNGKGDAFFILMGYPIIYLCVGSEPYRGQTRADVEKSLRAKRQLLLPDNCPGAIWQVMITCWETVAEKRPKIDDVAFKLAAMCNEDKEYQEIE</sequence>
<dbReference type="STRING" id="307972.A0A2G8KFB8"/>
<dbReference type="SMART" id="SM00219">
    <property type="entry name" value="TyrKc"/>
    <property type="match status" value="1"/>
</dbReference>
<dbReference type="InterPro" id="IPR020635">
    <property type="entry name" value="Tyr_kinase_cat_dom"/>
</dbReference>
<dbReference type="Proteomes" id="UP000230750">
    <property type="component" value="Unassembled WGS sequence"/>
</dbReference>
<dbReference type="InterPro" id="IPR011009">
    <property type="entry name" value="Kinase-like_dom_sf"/>
</dbReference>
<feature type="domain" description="Protein kinase" evidence="1">
    <location>
        <begin position="94"/>
        <end position="364"/>
    </location>
</feature>
<name>A0A2G8KFB8_STIJA</name>
<evidence type="ECO:0000313" key="3">
    <source>
        <dbReference type="Proteomes" id="UP000230750"/>
    </source>
</evidence>
<dbReference type="EMBL" id="MRZV01000627">
    <property type="protein sequence ID" value="PIK46693.1"/>
    <property type="molecule type" value="Genomic_DNA"/>
</dbReference>
<keyword evidence="2" id="KW-0675">Receptor</keyword>
<dbReference type="PANTHER" id="PTHR24416">
    <property type="entry name" value="TYROSINE-PROTEIN KINASE RECEPTOR"/>
    <property type="match status" value="1"/>
</dbReference>
<comment type="caution">
    <text evidence="2">The sequence shown here is derived from an EMBL/GenBank/DDBJ whole genome shotgun (WGS) entry which is preliminary data.</text>
</comment>
<dbReference type="GO" id="GO:0005524">
    <property type="term" value="F:ATP binding"/>
    <property type="evidence" value="ECO:0007669"/>
    <property type="project" value="InterPro"/>
</dbReference>
<dbReference type="Pfam" id="PF07714">
    <property type="entry name" value="PK_Tyr_Ser-Thr"/>
    <property type="match status" value="2"/>
</dbReference>
<dbReference type="PANTHER" id="PTHR24416:SF600">
    <property type="entry name" value="PDGF- AND VEGF-RECEPTOR RELATED, ISOFORM J"/>
    <property type="match status" value="1"/>
</dbReference>
<dbReference type="InterPro" id="IPR050122">
    <property type="entry name" value="RTK"/>
</dbReference>
<protein>
    <submittedName>
        <fullName evidence="2">Putative tyrosine kinase receptor Cad96Ca-like</fullName>
    </submittedName>
</protein>
<gene>
    <name evidence="2" type="ORF">BSL78_16431</name>
</gene>
<accession>A0A2G8KFB8</accession>
<dbReference type="AlphaFoldDB" id="A0A2G8KFB8"/>
<reference evidence="2 3" key="1">
    <citation type="journal article" date="2017" name="PLoS Biol.">
        <title>The sea cucumber genome provides insights into morphological evolution and visceral regeneration.</title>
        <authorList>
            <person name="Zhang X."/>
            <person name="Sun L."/>
            <person name="Yuan J."/>
            <person name="Sun Y."/>
            <person name="Gao Y."/>
            <person name="Zhang L."/>
            <person name="Li S."/>
            <person name="Dai H."/>
            <person name="Hamel J.F."/>
            <person name="Liu C."/>
            <person name="Yu Y."/>
            <person name="Liu S."/>
            <person name="Lin W."/>
            <person name="Guo K."/>
            <person name="Jin S."/>
            <person name="Xu P."/>
            <person name="Storey K.B."/>
            <person name="Huan P."/>
            <person name="Zhang T."/>
            <person name="Zhou Y."/>
            <person name="Zhang J."/>
            <person name="Lin C."/>
            <person name="Li X."/>
            <person name="Xing L."/>
            <person name="Huo D."/>
            <person name="Sun M."/>
            <person name="Wang L."/>
            <person name="Mercier A."/>
            <person name="Li F."/>
            <person name="Yang H."/>
            <person name="Xiang J."/>
        </authorList>
    </citation>
    <scope>NUCLEOTIDE SEQUENCE [LARGE SCALE GENOMIC DNA]</scope>
    <source>
        <strain evidence="2">Shaxun</strain>
        <tissue evidence="2">Muscle</tissue>
    </source>
</reference>
<dbReference type="GO" id="GO:0004714">
    <property type="term" value="F:transmembrane receptor protein tyrosine kinase activity"/>
    <property type="evidence" value="ECO:0007669"/>
    <property type="project" value="TreeGrafter"/>
</dbReference>